<dbReference type="PANTHER" id="PTHR22550">
    <property type="entry name" value="SPORE GERMINATION PROTEIN"/>
    <property type="match status" value="1"/>
</dbReference>
<dbReference type="Pfam" id="PF13519">
    <property type="entry name" value="VWA_2"/>
    <property type="match status" value="1"/>
</dbReference>
<dbReference type="Proteomes" id="UP001269819">
    <property type="component" value="Unassembled WGS sequence"/>
</dbReference>
<feature type="region of interest" description="Disordered" evidence="2">
    <location>
        <begin position="451"/>
        <end position="606"/>
    </location>
</feature>
<feature type="compositionally biased region" description="Polar residues" evidence="2">
    <location>
        <begin position="556"/>
        <end position="570"/>
    </location>
</feature>
<dbReference type="SMART" id="SM00028">
    <property type="entry name" value="TPR"/>
    <property type="match status" value="1"/>
</dbReference>
<feature type="compositionally biased region" description="Basic and acidic residues" evidence="2">
    <location>
        <begin position="597"/>
        <end position="606"/>
    </location>
</feature>
<keyword evidence="5" id="KW-1185">Reference proteome</keyword>
<dbReference type="Gene3D" id="1.25.40.10">
    <property type="entry name" value="Tetratricopeptide repeat domain"/>
    <property type="match status" value="1"/>
</dbReference>
<evidence type="ECO:0000259" key="3">
    <source>
        <dbReference type="Pfam" id="PF13519"/>
    </source>
</evidence>
<dbReference type="InterPro" id="IPR050768">
    <property type="entry name" value="UPF0353/GerABKA_families"/>
</dbReference>
<feature type="compositionally biased region" description="Low complexity" evidence="2">
    <location>
        <begin position="486"/>
        <end position="504"/>
    </location>
</feature>
<feature type="repeat" description="TPR" evidence="1">
    <location>
        <begin position="402"/>
        <end position="435"/>
    </location>
</feature>
<feature type="compositionally biased region" description="Low complexity" evidence="2">
    <location>
        <begin position="451"/>
        <end position="465"/>
    </location>
</feature>
<evidence type="ECO:0000256" key="2">
    <source>
        <dbReference type="SAM" id="MobiDB-lite"/>
    </source>
</evidence>
<evidence type="ECO:0000313" key="4">
    <source>
        <dbReference type="EMBL" id="MDV2077581.1"/>
    </source>
</evidence>
<protein>
    <submittedName>
        <fullName evidence="4">VWA domain-containing protein</fullName>
    </submittedName>
</protein>
<dbReference type="InterPro" id="IPR011990">
    <property type="entry name" value="TPR-like_helical_dom_sf"/>
</dbReference>
<dbReference type="SUPFAM" id="SSF48452">
    <property type="entry name" value="TPR-like"/>
    <property type="match status" value="1"/>
</dbReference>
<dbReference type="InterPro" id="IPR019734">
    <property type="entry name" value="TPR_rpt"/>
</dbReference>
<dbReference type="PROSITE" id="PS50005">
    <property type="entry name" value="TPR"/>
    <property type="match status" value="1"/>
</dbReference>
<feature type="compositionally biased region" description="Acidic residues" evidence="2">
    <location>
        <begin position="517"/>
        <end position="530"/>
    </location>
</feature>
<dbReference type="InterPro" id="IPR002035">
    <property type="entry name" value="VWF_A"/>
</dbReference>
<evidence type="ECO:0000313" key="5">
    <source>
        <dbReference type="Proteomes" id="UP001269819"/>
    </source>
</evidence>
<gene>
    <name evidence="4" type="ORF">RYS15_02760</name>
</gene>
<dbReference type="EMBL" id="JAWIIJ010000002">
    <property type="protein sequence ID" value="MDV2077581.1"/>
    <property type="molecule type" value="Genomic_DNA"/>
</dbReference>
<accession>A0ABU3VTQ1</accession>
<dbReference type="Gene3D" id="3.40.50.410">
    <property type="entry name" value="von Willebrand factor, type A domain"/>
    <property type="match status" value="1"/>
</dbReference>
<proteinExistence type="predicted"/>
<name>A0ABU3VTQ1_9GAMM</name>
<keyword evidence="1" id="KW-0802">TPR repeat</keyword>
<dbReference type="PANTHER" id="PTHR22550:SF14">
    <property type="entry name" value="VWFA DOMAIN-CONTAINING PROTEIN"/>
    <property type="match status" value="1"/>
</dbReference>
<sequence length="606" mass="66492">MTDFHLLRPLWLLLLLAIPLLPWLQRAMVSRDSGWNRIIPTHLLAPLLSGDDPGQSRLRLWPLALVLVLTSVSLAGPAWREAPTPLQRQDDSLVIVLDLSLSMLATDVKPDRLTQAKRKIRDLLASRDGSLTALVVYAADAHVVAPLTDDRRTIEGMLSSIDPLIMPAAGNRADLGVAKALPLLDNGALGRGRILLMTDDVASQYRSAIIERLEGSPYTLSTLVVGTSEGGPIPLARHGFIRDNGKIVMPAANPQALAELAEATGGDSHSLTLDDQDIRQLQLRSEDSDRWQNSERDLSIERWQDDGYWLLWLIVPLVALGMRRGVLVLALALVLPGLPRPALALDWADLWQRPEQRAEALIAEDAAAAAEKFKDPGWQAAAQYRAENYADAINTLKDQQDLQSRYNLGNALARNQQLEEALAAYDDVLEADPDHEDARFNRNLVEQLLEQQKQQEQQNGESGQQPPDGNSQSGEQPTQDPSDNESSQSGQSPSGQQGDGQPSGNEEGNQQSRQDSEAGDPEPDDTDADGENSGAENQSGQQGQEQEGTPEGTSTAPAQLQQSPLSQGQEQWLRRVPDDPGGLLRRKFLQQYQQRDTQPDKSDTPW</sequence>
<reference evidence="4 5" key="1">
    <citation type="submission" date="2023-10" db="EMBL/GenBank/DDBJ databases">
        <title>Characteristics and mechanism of a salt-tolerant marine origin heterotrophic nitrifying- aerobic denitrifying bacteria Marinobacter xestospongiae HN1.</title>
        <authorList>
            <person name="Qi R."/>
        </authorList>
    </citation>
    <scope>NUCLEOTIDE SEQUENCE [LARGE SCALE GENOMIC DNA]</scope>
    <source>
        <strain evidence="4 5">HN1</strain>
    </source>
</reference>
<dbReference type="InterPro" id="IPR036465">
    <property type="entry name" value="vWFA_dom_sf"/>
</dbReference>
<organism evidence="4 5">
    <name type="scientific">Marinobacter xestospongiae</name>
    <dbReference type="NCBI Taxonomy" id="994319"/>
    <lineage>
        <taxon>Bacteria</taxon>
        <taxon>Pseudomonadati</taxon>
        <taxon>Pseudomonadota</taxon>
        <taxon>Gammaproteobacteria</taxon>
        <taxon>Pseudomonadales</taxon>
        <taxon>Marinobacteraceae</taxon>
        <taxon>Marinobacter</taxon>
    </lineage>
</organism>
<feature type="domain" description="VWFA" evidence="3">
    <location>
        <begin position="93"/>
        <end position="199"/>
    </location>
</feature>
<comment type="caution">
    <text evidence="4">The sequence shown here is derived from an EMBL/GenBank/DDBJ whole genome shotgun (WGS) entry which is preliminary data.</text>
</comment>
<feature type="compositionally biased region" description="Polar residues" evidence="2">
    <location>
        <begin position="467"/>
        <end position="485"/>
    </location>
</feature>
<dbReference type="RefSeq" id="WP_316972509.1">
    <property type="nucleotide sequence ID" value="NZ_JAWIIJ010000002.1"/>
</dbReference>
<dbReference type="SUPFAM" id="SSF53300">
    <property type="entry name" value="vWA-like"/>
    <property type="match status" value="1"/>
</dbReference>
<evidence type="ECO:0000256" key="1">
    <source>
        <dbReference type="PROSITE-ProRule" id="PRU00339"/>
    </source>
</evidence>
<feature type="compositionally biased region" description="Low complexity" evidence="2">
    <location>
        <begin position="533"/>
        <end position="555"/>
    </location>
</feature>